<keyword evidence="3" id="KW-1185">Reference proteome</keyword>
<proteinExistence type="predicted"/>
<evidence type="ECO:0000259" key="1">
    <source>
        <dbReference type="SMART" id="SM00829"/>
    </source>
</evidence>
<dbReference type="Pfam" id="PF13602">
    <property type="entry name" value="ADH_zinc_N_2"/>
    <property type="match status" value="1"/>
</dbReference>
<accession>A0A7W0CM47</accession>
<dbReference type="PANTHER" id="PTHR44013">
    <property type="entry name" value="ZINC-TYPE ALCOHOL DEHYDROGENASE-LIKE PROTEIN C16A3.02C"/>
    <property type="match status" value="1"/>
</dbReference>
<evidence type="ECO:0000313" key="2">
    <source>
        <dbReference type="EMBL" id="MBA2893688.1"/>
    </source>
</evidence>
<dbReference type="InterPro" id="IPR052733">
    <property type="entry name" value="Chloroplast_QOR"/>
</dbReference>
<dbReference type="SUPFAM" id="SSF51735">
    <property type="entry name" value="NAD(P)-binding Rossmann-fold domains"/>
    <property type="match status" value="1"/>
</dbReference>
<feature type="domain" description="Enoyl reductase (ER)" evidence="1">
    <location>
        <begin position="10"/>
        <end position="311"/>
    </location>
</feature>
<organism evidence="2 3">
    <name type="scientific">Nonomuraea soli</name>
    <dbReference type="NCBI Taxonomy" id="1032476"/>
    <lineage>
        <taxon>Bacteria</taxon>
        <taxon>Bacillati</taxon>
        <taxon>Actinomycetota</taxon>
        <taxon>Actinomycetes</taxon>
        <taxon>Streptosporangiales</taxon>
        <taxon>Streptosporangiaceae</taxon>
        <taxon>Nonomuraea</taxon>
    </lineage>
</organism>
<dbReference type="InterPro" id="IPR036291">
    <property type="entry name" value="NAD(P)-bd_dom_sf"/>
</dbReference>
<dbReference type="Pfam" id="PF08240">
    <property type="entry name" value="ADH_N"/>
    <property type="match status" value="1"/>
</dbReference>
<dbReference type="RefSeq" id="WP_181612473.1">
    <property type="nucleotide sequence ID" value="NZ_BAABAM010000005.1"/>
</dbReference>
<dbReference type="InterPro" id="IPR011032">
    <property type="entry name" value="GroES-like_sf"/>
</dbReference>
<comment type="caution">
    <text evidence="2">The sequence shown here is derived from an EMBL/GenBank/DDBJ whole genome shotgun (WGS) entry which is preliminary data.</text>
</comment>
<dbReference type="EMBL" id="JACDUR010000005">
    <property type="protein sequence ID" value="MBA2893688.1"/>
    <property type="molecule type" value="Genomic_DNA"/>
</dbReference>
<gene>
    <name evidence="2" type="ORF">HNR30_005049</name>
</gene>
<sequence length="314" mass="31660">MKAVAVSRFGASPELMELPTPAPGPGQVLVRLAGAGLNPFDWKVADGMLKDSAPHHFPLIMGVDGSGVVEAVGEGVELVRPGDSVYGQFMDLASGGGSYAEYAVTKAGSIALAPRSMPLPSAAAIPIASMTAYNLVESARVTAGQKILIIGATGGVGQGVTQFASTLGAHVIVTAGADMAPLMREYGAAETVDHLAGPVVASVRALHPEGVDVLVDLVQDATGFAAAADLVRPGGAALTTQGVADVGSLAERSIRAVNFNNTASASLLETLASLIDAGLYGVRIDAEVSLEQATAAIARNRAGGARGKTIIRIA</sequence>
<dbReference type="AlphaFoldDB" id="A0A7W0CM47"/>
<dbReference type="SUPFAM" id="SSF50129">
    <property type="entry name" value="GroES-like"/>
    <property type="match status" value="1"/>
</dbReference>
<protein>
    <submittedName>
        <fullName evidence="2">NADPH:quinone reductase-like Zn-dependent oxidoreductase</fullName>
    </submittedName>
</protein>
<dbReference type="Proteomes" id="UP000530928">
    <property type="component" value="Unassembled WGS sequence"/>
</dbReference>
<dbReference type="Gene3D" id="3.40.50.720">
    <property type="entry name" value="NAD(P)-binding Rossmann-like Domain"/>
    <property type="match status" value="1"/>
</dbReference>
<dbReference type="Gene3D" id="3.90.180.10">
    <property type="entry name" value="Medium-chain alcohol dehydrogenases, catalytic domain"/>
    <property type="match status" value="1"/>
</dbReference>
<reference evidence="2 3" key="1">
    <citation type="submission" date="2020-07" db="EMBL/GenBank/DDBJ databases">
        <title>Genomic Encyclopedia of Type Strains, Phase IV (KMG-IV): sequencing the most valuable type-strain genomes for metagenomic binning, comparative biology and taxonomic classification.</title>
        <authorList>
            <person name="Goeker M."/>
        </authorList>
    </citation>
    <scope>NUCLEOTIDE SEQUENCE [LARGE SCALE GENOMIC DNA]</scope>
    <source>
        <strain evidence="2 3">DSM 45533</strain>
    </source>
</reference>
<dbReference type="CDD" id="cd05289">
    <property type="entry name" value="MDR_like_2"/>
    <property type="match status" value="1"/>
</dbReference>
<dbReference type="SMART" id="SM00829">
    <property type="entry name" value="PKS_ER"/>
    <property type="match status" value="1"/>
</dbReference>
<dbReference type="InterPro" id="IPR020843">
    <property type="entry name" value="ER"/>
</dbReference>
<evidence type="ECO:0000313" key="3">
    <source>
        <dbReference type="Proteomes" id="UP000530928"/>
    </source>
</evidence>
<dbReference type="InterPro" id="IPR013154">
    <property type="entry name" value="ADH-like_N"/>
</dbReference>
<dbReference type="PANTHER" id="PTHR44013:SF1">
    <property type="entry name" value="ZINC-TYPE ALCOHOL DEHYDROGENASE-LIKE PROTEIN C16A3.02C"/>
    <property type="match status" value="1"/>
</dbReference>
<name>A0A7W0CM47_9ACTN</name>
<dbReference type="GO" id="GO:0016491">
    <property type="term" value="F:oxidoreductase activity"/>
    <property type="evidence" value="ECO:0007669"/>
    <property type="project" value="InterPro"/>
</dbReference>